<keyword evidence="2" id="KW-1185">Reference proteome</keyword>
<dbReference type="Proteomes" id="UP000293360">
    <property type="component" value="Unassembled WGS sequence"/>
</dbReference>
<dbReference type="STRING" id="155417.A0A4Q4T0C3"/>
<proteinExistence type="predicted"/>
<comment type="caution">
    <text evidence="1">The sequence shown here is derived from an EMBL/GenBank/DDBJ whole genome shotgun (WGS) entry which is preliminary data.</text>
</comment>
<sequence>MASNTYKGRQNKRLLERYERRGMRLGEARMSPWGLQRFEEDREEWVPSLGDWPREVRGRWLLRNGYQCINHGGKSCCLGHVVPKLITPSASILDAFAGAEEIELKWNLEDRAGDPNPAPSATCTSRHRLAVLPREILQQILGYLVPRGSAYQFFYARHNNKPVAIVQQFIPANEHGLRSAHLALAGTSSYWRDVVYSMFYGINMFVFNIGTTTMEISMESHDFKRFESWVKVLSEEHSGPLGPMSQGTAKYLKSAMLLFAFPISLGSKEVVQLAEVVTRTARMLESATFSKLQIHLQALGRINKMYDTIRVDSLDVDFCETTNVMQVKLRDPKVVPPSSRSNKVQRAFEPLLKLKAVEPVISGLMAEDFAQEIKDNITVARASA</sequence>
<reference evidence="1 2" key="1">
    <citation type="submission" date="2018-06" db="EMBL/GenBank/DDBJ databases">
        <title>Complete Genomes of Monosporascus.</title>
        <authorList>
            <person name="Robinson A.J."/>
            <person name="Natvig D.O."/>
        </authorList>
    </citation>
    <scope>NUCLEOTIDE SEQUENCE [LARGE SCALE GENOMIC DNA]</scope>
    <source>
        <strain evidence="1 2">CBS 110550</strain>
    </source>
</reference>
<dbReference type="EMBL" id="QJNU01000521">
    <property type="protein sequence ID" value="RYO96226.1"/>
    <property type="molecule type" value="Genomic_DNA"/>
</dbReference>
<gene>
    <name evidence="1" type="ORF">DL764_007503</name>
</gene>
<protein>
    <submittedName>
        <fullName evidence="1">Uncharacterized protein</fullName>
    </submittedName>
</protein>
<evidence type="ECO:0000313" key="2">
    <source>
        <dbReference type="Proteomes" id="UP000293360"/>
    </source>
</evidence>
<dbReference type="AlphaFoldDB" id="A0A4Q4T0C3"/>
<accession>A0A4Q4T0C3</accession>
<evidence type="ECO:0000313" key="1">
    <source>
        <dbReference type="EMBL" id="RYO96226.1"/>
    </source>
</evidence>
<name>A0A4Q4T0C3_9PEZI</name>
<dbReference type="OrthoDB" id="3638571at2759"/>
<organism evidence="1 2">
    <name type="scientific">Monosporascus ibericus</name>
    <dbReference type="NCBI Taxonomy" id="155417"/>
    <lineage>
        <taxon>Eukaryota</taxon>
        <taxon>Fungi</taxon>
        <taxon>Dikarya</taxon>
        <taxon>Ascomycota</taxon>
        <taxon>Pezizomycotina</taxon>
        <taxon>Sordariomycetes</taxon>
        <taxon>Xylariomycetidae</taxon>
        <taxon>Xylariales</taxon>
        <taxon>Xylariales incertae sedis</taxon>
        <taxon>Monosporascus</taxon>
    </lineage>
</organism>